<protein>
    <recommendedName>
        <fullName evidence="2">Histidine kinase domain-containing protein</fullName>
    </recommendedName>
</protein>
<proteinExistence type="predicted"/>
<evidence type="ECO:0000256" key="1">
    <source>
        <dbReference type="SAM" id="Coils"/>
    </source>
</evidence>
<dbReference type="KEGG" id="upl:DSM104440_00760"/>
<evidence type="ECO:0000259" key="2">
    <source>
        <dbReference type="PROSITE" id="PS50109"/>
    </source>
</evidence>
<accession>A0A6M4H4U3</accession>
<dbReference type="Gene3D" id="3.30.565.10">
    <property type="entry name" value="Histidine kinase-like ATPase, C-terminal domain"/>
    <property type="match status" value="1"/>
</dbReference>
<feature type="coiled-coil region" evidence="1">
    <location>
        <begin position="56"/>
        <end position="83"/>
    </location>
</feature>
<dbReference type="PROSITE" id="PS50109">
    <property type="entry name" value="HIS_KIN"/>
    <property type="match status" value="1"/>
</dbReference>
<evidence type="ECO:0000313" key="4">
    <source>
        <dbReference type="Proteomes" id="UP000503096"/>
    </source>
</evidence>
<dbReference type="EMBL" id="CP053073">
    <property type="protein sequence ID" value="QJR13968.1"/>
    <property type="molecule type" value="Genomic_DNA"/>
</dbReference>
<dbReference type="InterPro" id="IPR036890">
    <property type="entry name" value="HATPase_C_sf"/>
</dbReference>
<feature type="domain" description="Histidine kinase" evidence="2">
    <location>
        <begin position="23"/>
        <end position="227"/>
    </location>
</feature>
<dbReference type="RefSeq" id="WP_171160760.1">
    <property type="nucleotide sequence ID" value="NZ_CP053073.1"/>
</dbReference>
<keyword evidence="4" id="KW-1185">Reference proteome</keyword>
<dbReference type="InParanoid" id="A0A6M4H4U3"/>
<reference evidence="3 4" key="1">
    <citation type="submission" date="2020-04" db="EMBL/GenBank/DDBJ databases">
        <title>Usitatibacter rugosus gen. nov., sp. nov. and Usitatibacter palustris sp. nov., novel members of Usitatibacteraceae fam. nov. within the order Nitrosomonadales isolated from soil.</title>
        <authorList>
            <person name="Huber K.J."/>
            <person name="Neumann-Schaal M."/>
            <person name="Geppert A."/>
            <person name="Luckner M."/>
            <person name="Wanner G."/>
            <person name="Overmann J."/>
        </authorList>
    </citation>
    <scope>NUCLEOTIDE SEQUENCE [LARGE SCALE GENOMIC DNA]</scope>
    <source>
        <strain evidence="3 4">Swamp67</strain>
    </source>
</reference>
<gene>
    <name evidence="3" type="ORF">DSM104440_00760</name>
</gene>
<sequence length="242" mass="26225">MSELEAVLRDALRVRLLRRMGHAIQHDLKAPVQGISWSLDLAQRAASKPEVDDATREQINKAVAMARRELARLERNARGLLADIGVIDEEHEAFDLGELVSELARHFVTEAAMRELQLVIAVPDSPVPVQGPRTDVAQAILVCLVNALDALPSGGRAELIVRFDGDEATVEILDDAPTGAAATEYSLSVLGTRIAHKALGACGGRLHIEERARPWRRSTCVRLPLASAPLLAARPQAVEQAL</sequence>
<dbReference type="SUPFAM" id="SSF55874">
    <property type="entry name" value="ATPase domain of HSP90 chaperone/DNA topoisomerase II/histidine kinase"/>
    <property type="match status" value="1"/>
</dbReference>
<keyword evidence="1" id="KW-0175">Coiled coil</keyword>
<dbReference type="AlphaFoldDB" id="A0A6M4H4U3"/>
<name>A0A6M4H4U3_9PROT</name>
<dbReference type="Proteomes" id="UP000503096">
    <property type="component" value="Chromosome"/>
</dbReference>
<organism evidence="3 4">
    <name type="scientific">Usitatibacter palustris</name>
    <dbReference type="NCBI Taxonomy" id="2732487"/>
    <lineage>
        <taxon>Bacteria</taxon>
        <taxon>Pseudomonadati</taxon>
        <taxon>Pseudomonadota</taxon>
        <taxon>Betaproteobacteria</taxon>
        <taxon>Nitrosomonadales</taxon>
        <taxon>Usitatibacteraceae</taxon>
        <taxon>Usitatibacter</taxon>
    </lineage>
</organism>
<dbReference type="InterPro" id="IPR005467">
    <property type="entry name" value="His_kinase_dom"/>
</dbReference>
<evidence type="ECO:0000313" key="3">
    <source>
        <dbReference type="EMBL" id="QJR13968.1"/>
    </source>
</evidence>